<dbReference type="SUPFAM" id="SSF53067">
    <property type="entry name" value="Actin-like ATPase domain"/>
    <property type="match status" value="1"/>
</dbReference>
<dbReference type="GeneID" id="35122300"/>
<dbReference type="GO" id="GO:0016787">
    <property type="term" value="F:hydrolase activity"/>
    <property type="evidence" value="ECO:0007669"/>
    <property type="project" value="InterPro"/>
</dbReference>
<proteinExistence type="predicted"/>
<dbReference type="Gene3D" id="3.30.420.190">
    <property type="entry name" value="conserved archaeal protein q6m145"/>
    <property type="match status" value="1"/>
</dbReference>
<organism evidence="2 3">
    <name type="scientific">Methanobacterium subterraneum</name>
    <dbReference type="NCBI Taxonomy" id="59277"/>
    <lineage>
        <taxon>Archaea</taxon>
        <taxon>Methanobacteriati</taxon>
        <taxon>Methanobacteriota</taxon>
        <taxon>Methanomada group</taxon>
        <taxon>Methanobacteria</taxon>
        <taxon>Methanobacteriales</taxon>
        <taxon>Methanobacteriaceae</taxon>
        <taxon>Methanobacterium</taxon>
    </lineage>
</organism>
<feature type="domain" description="Hydantoinase A/oxoprolinase" evidence="1">
    <location>
        <begin position="66"/>
        <end position="335"/>
    </location>
</feature>
<name>A0A2H4VEV2_9EURY</name>
<dbReference type="OrthoDB" id="148086at2157"/>
<dbReference type="InterPro" id="IPR043129">
    <property type="entry name" value="ATPase_NBD"/>
</dbReference>
<dbReference type="EMBL" id="CP017766">
    <property type="protein sequence ID" value="AUB56623.1"/>
    <property type="molecule type" value="Genomic_DNA"/>
</dbReference>
<dbReference type="Pfam" id="PF01968">
    <property type="entry name" value="Hydantoinase_A"/>
    <property type="match status" value="1"/>
</dbReference>
<dbReference type="RefSeq" id="WP_100906605.1">
    <property type="nucleotide sequence ID" value="NZ_CP017766.1"/>
</dbReference>
<dbReference type="Proteomes" id="UP000232806">
    <property type="component" value="Chromosome"/>
</dbReference>
<accession>A0A2H4VEV2</accession>
<evidence type="ECO:0000313" key="3">
    <source>
        <dbReference type="Proteomes" id="UP000232806"/>
    </source>
</evidence>
<gene>
    <name evidence="2" type="ORF">BK007_11805</name>
</gene>
<dbReference type="NCBIfam" id="TIGR03123">
    <property type="entry name" value="one_C_unchar_1"/>
    <property type="match status" value="1"/>
</dbReference>
<dbReference type="AlphaFoldDB" id="A0A2H4VEV2"/>
<dbReference type="InterPro" id="IPR002821">
    <property type="entry name" value="Hydantoinase_A"/>
</dbReference>
<dbReference type="InterPro" id="IPR002756">
    <property type="entry name" value="MfnF"/>
</dbReference>
<evidence type="ECO:0000259" key="1">
    <source>
        <dbReference type="Pfam" id="PF01968"/>
    </source>
</evidence>
<dbReference type="Gene3D" id="3.30.420.40">
    <property type="match status" value="1"/>
</dbReference>
<protein>
    <submittedName>
        <fullName evidence="2">H4MPT-linked C1 transfer pathway protein</fullName>
    </submittedName>
</protein>
<sequence length="342" mass="37353">MKIAGFDIGGANTDLAVVEFDEKGKIINIRTDFSYLPMWNKKDELSRTLLELLDKDIDEIDALGISMTAELADSYQSKSEGVLDISGMVIETFNLPVAFVGLNGMMDYESVQKNPQELAAANWIATAPLAAFMAPDCIFIDTGSTTTDIIPIKNGTECAKGRTDLERLATGELVYTGTLRTNVATLVDKVPLKDELVRIASEIFAVTADVHLVLGNITMEDYTSETPDGEDKSRENSLLRLARVVCGDLDLLSPDDVEEIARFIYKKQVEQVAEALEEVSGRENIELVIATGLGMNIIGCEAAKLLGLEVRTMEEILSKEDCMVAPAVGTAILMEKFLERGK</sequence>
<evidence type="ECO:0000313" key="2">
    <source>
        <dbReference type="EMBL" id="AUB56623.1"/>
    </source>
</evidence>
<reference evidence="2 3" key="1">
    <citation type="submission" date="2016-10" db="EMBL/GenBank/DDBJ databases">
        <title>Comparative genomics between deep and shallow subseafloor isolates.</title>
        <authorList>
            <person name="Ishii S."/>
            <person name="Miller J.R."/>
            <person name="Sutton G."/>
            <person name="Suzuki S."/>
            <person name="Methe B."/>
            <person name="Inagaki F."/>
            <person name="Imachi H."/>
        </authorList>
    </citation>
    <scope>NUCLEOTIDE SEQUENCE [LARGE SCALE GENOMIC DNA]</scope>
    <source>
        <strain evidence="2 3">MO-MB1</strain>
    </source>
</reference>